<dbReference type="Gene3D" id="1.10.10.10">
    <property type="entry name" value="Winged helix-like DNA-binding domain superfamily/Winged helix DNA-binding domain"/>
    <property type="match status" value="1"/>
</dbReference>
<keyword evidence="8" id="KW-1185">Reference proteome</keyword>
<dbReference type="GO" id="GO:0006352">
    <property type="term" value="P:DNA-templated transcription initiation"/>
    <property type="evidence" value="ECO:0007669"/>
    <property type="project" value="InterPro"/>
</dbReference>
<dbReference type="NCBIfam" id="TIGR02937">
    <property type="entry name" value="sigma70-ECF"/>
    <property type="match status" value="1"/>
</dbReference>
<dbReference type="InterPro" id="IPR036388">
    <property type="entry name" value="WH-like_DNA-bd_sf"/>
</dbReference>
<dbReference type="InterPro" id="IPR013249">
    <property type="entry name" value="RNA_pol_sigma70_r4_t2"/>
</dbReference>
<dbReference type="GO" id="GO:0016987">
    <property type="term" value="F:sigma factor activity"/>
    <property type="evidence" value="ECO:0007669"/>
    <property type="project" value="UniProtKB-KW"/>
</dbReference>
<organism evidence="7 8">
    <name type="scientific">Kolteria novifilia</name>
    <dbReference type="NCBI Taxonomy" id="2527975"/>
    <lineage>
        <taxon>Bacteria</taxon>
        <taxon>Pseudomonadati</taxon>
        <taxon>Planctomycetota</taxon>
        <taxon>Planctomycetia</taxon>
        <taxon>Kolteriales</taxon>
        <taxon>Kolteriaceae</taxon>
        <taxon>Kolteria</taxon>
    </lineage>
</organism>
<evidence type="ECO:0000313" key="7">
    <source>
        <dbReference type="EMBL" id="QDU61840.1"/>
    </source>
</evidence>
<proteinExistence type="inferred from homology"/>
<reference evidence="7 8" key="1">
    <citation type="submission" date="2019-02" db="EMBL/GenBank/DDBJ databases">
        <title>Deep-cultivation of Planctomycetes and their phenomic and genomic characterization uncovers novel biology.</title>
        <authorList>
            <person name="Wiegand S."/>
            <person name="Jogler M."/>
            <person name="Boedeker C."/>
            <person name="Pinto D."/>
            <person name="Vollmers J."/>
            <person name="Rivas-Marin E."/>
            <person name="Kohn T."/>
            <person name="Peeters S.H."/>
            <person name="Heuer A."/>
            <person name="Rast P."/>
            <person name="Oberbeckmann S."/>
            <person name="Bunk B."/>
            <person name="Jeske O."/>
            <person name="Meyerdierks A."/>
            <person name="Storesund J.E."/>
            <person name="Kallscheuer N."/>
            <person name="Luecker S."/>
            <person name="Lage O.M."/>
            <person name="Pohl T."/>
            <person name="Merkel B.J."/>
            <person name="Hornburger P."/>
            <person name="Mueller R.-W."/>
            <person name="Bruemmer F."/>
            <person name="Labrenz M."/>
            <person name="Spormann A.M."/>
            <person name="Op den Camp H."/>
            <person name="Overmann J."/>
            <person name="Amann R."/>
            <person name="Jetten M.S.M."/>
            <person name="Mascher T."/>
            <person name="Medema M.H."/>
            <person name="Devos D.P."/>
            <person name="Kaster A.-K."/>
            <person name="Ovreas L."/>
            <person name="Rohde M."/>
            <person name="Galperin M.Y."/>
            <person name="Jogler C."/>
        </authorList>
    </citation>
    <scope>NUCLEOTIDE SEQUENCE [LARGE SCALE GENOMIC DNA]</scope>
    <source>
        <strain evidence="7 8">Pan216</strain>
    </source>
</reference>
<dbReference type="PANTHER" id="PTHR43133:SF51">
    <property type="entry name" value="RNA POLYMERASE SIGMA FACTOR"/>
    <property type="match status" value="1"/>
</dbReference>
<keyword evidence="3" id="KW-0731">Sigma factor</keyword>
<evidence type="ECO:0000256" key="4">
    <source>
        <dbReference type="ARBA" id="ARBA00023163"/>
    </source>
</evidence>
<evidence type="ECO:0000259" key="6">
    <source>
        <dbReference type="Pfam" id="PF08281"/>
    </source>
</evidence>
<protein>
    <submittedName>
        <fullName evidence="7">ECF RNA polymerase sigma factor SigE</fullName>
    </submittedName>
</protein>
<dbReference type="Proteomes" id="UP000317093">
    <property type="component" value="Chromosome"/>
</dbReference>
<dbReference type="KEGG" id="knv:Pan216_27050"/>
<dbReference type="PANTHER" id="PTHR43133">
    <property type="entry name" value="RNA POLYMERASE ECF-TYPE SIGMA FACTO"/>
    <property type="match status" value="1"/>
</dbReference>
<sequence>MEVNDQGERFIHYLTEGQGGLYAYLVSLLGDLHEAHNVLQETNLVLWRKAGEFEEGTDFGAWSRKVAYFQVLAHLRDRKRDRHIFDADLMSQIAERPDPKGDQEQRRLALRHCLAQLPEEHRKLINLRYAGNGSIERIANAVGKSQSAIKMSLLRVRQALMRCVEGKLAET</sequence>
<dbReference type="SUPFAM" id="SSF88946">
    <property type="entry name" value="Sigma2 domain of RNA polymerase sigma factors"/>
    <property type="match status" value="1"/>
</dbReference>
<dbReference type="Gene3D" id="1.10.1740.10">
    <property type="match status" value="1"/>
</dbReference>
<name>A0A518B4C5_9BACT</name>
<dbReference type="InterPro" id="IPR007627">
    <property type="entry name" value="RNA_pol_sigma70_r2"/>
</dbReference>
<evidence type="ECO:0000256" key="3">
    <source>
        <dbReference type="ARBA" id="ARBA00023082"/>
    </source>
</evidence>
<keyword evidence="2" id="KW-0805">Transcription regulation</keyword>
<dbReference type="NCBIfam" id="TIGR02989">
    <property type="entry name" value="Sig-70_gvs1"/>
    <property type="match status" value="1"/>
</dbReference>
<evidence type="ECO:0000256" key="1">
    <source>
        <dbReference type="ARBA" id="ARBA00010641"/>
    </source>
</evidence>
<dbReference type="RefSeq" id="WP_419193600.1">
    <property type="nucleotide sequence ID" value="NZ_CP036279.1"/>
</dbReference>
<dbReference type="AlphaFoldDB" id="A0A518B4C5"/>
<dbReference type="Pfam" id="PF08281">
    <property type="entry name" value="Sigma70_r4_2"/>
    <property type="match status" value="1"/>
</dbReference>
<dbReference type="InterPro" id="IPR013325">
    <property type="entry name" value="RNA_pol_sigma_r2"/>
</dbReference>
<dbReference type="EMBL" id="CP036279">
    <property type="protein sequence ID" value="QDU61840.1"/>
    <property type="molecule type" value="Genomic_DNA"/>
</dbReference>
<comment type="similarity">
    <text evidence="1">Belongs to the sigma-70 factor family. ECF subfamily.</text>
</comment>
<dbReference type="InterPro" id="IPR014331">
    <property type="entry name" value="RNA_pol_sigma70_ECF_RHOBA"/>
</dbReference>
<feature type="domain" description="RNA polymerase sigma-70 region 2" evidence="5">
    <location>
        <begin position="20"/>
        <end position="80"/>
    </location>
</feature>
<evidence type="ECO:0000256" key="2">
    <source>
        <dbReference type="ARBA" id="ARBA00023015"/>
    </source>
</evidence>
<feature type="domain" description="RNA polymerase sigma factor 70 region 4 type 2" evidence="6">
    <location>
        <begin position="108"/>
        <end position="160"/>
    </location>
</feature>
<dbReference type="GO" id="GO:0003677">
    <property type="term" value="F:DNA binding"/>
    <property type="evidence" value="ECO:0007669"/>
    <property type="project" value="InterPro"/>
</dbReference>
<keyword evidence="4" id="KW-0804">Transcription</keyword>
<dbReference type="SUPFAM" id="SSF88659">
    <property type="entry name" value="Sigma3 and sigma4 domains of RNA polymerase sigma factors"/>
    <property type="match status" value="1"/>
</dbReference>
<dbReference type="InterPro" id="IPR039425">
    <property type="entry name" value="RNA_pol_sigma-70-like"/>
</dbReference>
<evidence type="ECO:0000313" key="8">
    <source>
        <dbReference type="Proteomes" id="UP000317093"/>
    </source>
</evidence>
<dbReference type="InterPro" id="IPR013324">
    <property type="entry name" value="RNA_pol_sigma_r3/r4-like"/>
</dbReference>
<gene>
    <name evidence="7" type="primary">sigE_3</name>
    <name evidence="7" type="ORF">Pan216_27050</name>
</gene>
<accession>A0A518B4C5</accession>
<dbReference type="Pfam" id="PF04542">
    <property type="entry name" value="Sigma70_r2"/>
    <property type="match status" value="1"/>
</dbReference>
<evidence type="ECO:0000259" key="5">
    <source>
        <dbReference type="Pfam" id="PF04542"/>
    </source>
</evidence>
<dbReference type="InterPro" id="IPR014284">
    <property type="entry name" value="RNA_pol_sigma-70_dom"/>
</dbReference>